<gene>
    <name evidence="1" type="ORF">PEVE_00022472</name>
</gene>
<name>A0ABN8LFX0_9CNID</name>
<dbReference type="EMBL" id="CALNXI010000003">
    <property type="protein sequence ID" value="CAH3013841.1"/>
    <property type="molecule type" value="Genomic_DNA"/>
</dbReference>
<protein>
    <submittedName>
        <fullName evidence="1">Uncharacterized protein</fullName>
    </submittedName>
</protein>
<accession>A0ABN8LFX0</accession>
<proteinExistence type="predicted"/>
<evidence type="ECO:0000313" key="2">
    <source>
        <dbReference type="Proteomes" id="UP001159427"/>
    </source>
</evidence>
<reference evidence="1 2" key="1">
    <citation type="submission" date="2022-05" db="EMBL/GenBank/DDBJ databases">
        <authorList>
            <consortium name="Genoscope - CEA"/>
            <person name="William W."/>
        </authorList>
    </citation>
    <scope>NUCLEOTIDE SEQUENCE [LARGE SCALE GENOMIC DNA]</scope>
</reference>
<organism evidence="1 2">
    <name type="scientific">Porites evermanni</name>
    <dbReference type="NCBI Taxonomy" id="104178"/>
    <lineage>
        <taxon>Eukaryota</taxon>
        <taxon>Metazoa</taxon>
        <taxon>Cnidaria</taxon>
        <taxon>Anthozoa</taxon>
        <taxon>Hexacorallia</taxon>
        <taxon>Scleractinia</taxon>
        <taxon>Fungiina</taxon>
        <taxon>Poritidae</taxon>
        <taxon>Porites</taxon>
    </lineage>
</organism>
<keyword evidence="2" id="KW-1185">Reference proteome</keyword>
<evidence type="ECO:0000313" key="1">
    <source>
        <dbReference type="EMBL" id="CAH3013841.1"/>
    </source>
</evidence>
<sequence>MNKCTVAAIAKCAINQRRFVNNFCDSCNDKDVPCFRRVVMIVCSDCETGNKTAFKNLKAKLEADAVDPNLAFLPVLPDCPYVGKIKQKKKGDLVDLANKLQVQSTGTVAEITSRIQAYSNSQTKKDSQNNVKGDQIHFWDCEEQPSFKAVVCEDNELMYRAECSKKPLMSFQVEKDGVGLKGTNQQVIVQYSPGWRKINSVCLCGSSIFILQCQGVSKISLESGECRLLVELVDELCVQTRFEEGIVDEPIKTCRFKKPMGICTKFDSVVYVCDVLANSFTVCTEVKQCSLFLNTMGSLYNAFSVHNKGSTYTVKTPDEALILVQQCQDFLNDITVDIRSNTGIS</sequence>
<comment type="caution">
    <text evidence="1">The sequence shown here is derived from an EMBL/GenBank/DDBJ whole genome shotgun (WGS) entry which is preliminary data.</text>
</comment>
<dbReference type="Proteomes" id="UP001159427">
    <property type="component" value="Unassembled WGS sequence"/>
</dbReference>